<keyword evidence="5" id="KW-1185">Reference proteome</keyword>
<evidence type="ECO:0000256" key="2">
    <source>
        <dbReference type="ARBA" id="ARBA00022679"/>
    </source>
</evidence>
<dbReference type="Pfam" id="PF13439">
    <property type="entry name" value="Glyco_transf_4"/>
    <property type="match status" value="1"/>
</dbReference>
<keyword evidence="2" id="KW-0808">Transferase</keyword>
<reference evidence="4 5" key="1">
    <citation type="submission" date="2022-01" db="EMBL/GenBank/DDBJ databases">
        <title>Novel bile acid biosynthetic pathways are enriched in the microbiome of centenarians.</title>
        <authorList>
            <person name="Sato Y."/>
            <person name="Atarashi K."/>
            <person name="Plichta R.D."/>
            <person name="Arai Y."/>
            <person name="Sasajima S."/>
            <person name="Kearney M.S."/>
            <person name="Suda W."/>
            <person name="Takeshita K."/>
            <person name="Sasaki T."/>
            <person name="Okamoto S."/>
            <person name="Skelly N.A."/>
            <person name="Okamura Y."/>
            <person name="Vlamakis H."/>
            <person name="Li Y."/>
            <person name="Tanoue T."/>
            <person name="Takei H."/>
            <person name="Nittono H."/>
            <person name="Narushima S."/>
            <person name="Irie J."/>
            <person name="Itoh H."/>
            <person name="Moriya K."/>
            <person name="Sugiura Y."/>
            <person name="Suematsu M."/>
            <person name="Moritoki N."/>
            <person name="Shibata S."/>
            <person name="Littman R.D."/>
            <person name="Fischbach A.M."/>
            <person name="Uwamino Y."/>
            <person name="Inoue T."/>
            <person name="Honda A."/>
            <person name="Hattori M."/>
            <person name="Murai T."/>
            <person name="Xavier J.R."/>
            <person name="Hirose N."/>
            <person name="Honda K."/>
        </authorList>
    </citation>
    <scope>NUCLEOTIDE SEQUENCE [LARGE SCALE GENOMIC DNA]</scope>
    <source>
        <strain evidence="4 5">CE91-St30</strain>
    </source>
</reference>
<dbReference type="Gene3D" id="3.40.50.2000">
    <property type="entry name" value="Glycogen Phosphorylase B"/>
    <property type="match status" value="2"/>
</dbReference>
<dbReference type="EMBL" id="AP025564">
    <property type="protein sequence ID" value="BDE96002.1"/>
    <property type="molecule type" value="Genomic_DNA"/>
</dbReference>
<dbReference type="PANTHER" id="PTHR45947:SF3">
    <property type="entry name" value="SULFOQUINOVOSYL TRANSFERASE SQD2"/>
    <property type="match status" value="1"/>
</dbReference>
<name>A0ABN6MDD3_9ACTN</name>
<evidence type="ECO:0000313" key="5">
    <source>
        <dbReference type="Proteomes" id="UP001320544"/>
    </source>
</evidence>
<feature type="domain" description="Glycosyltransferase subfamily 4-like N-terminal" evidence="3">
    <location>
        <begin position="14"/>
        <end position="174"/>
    </location>
</feature>
<organism evidence="4 5">
    <name type="scientific">Raoultibacter timonensis</name>
    <dbReference type="NCBI Taxonomy" id="1907662"/>
    <lineage>
        <taxon>Bacteria</taxon>
        <taxon>Bacillati</taxon>
        <taxon>Actinomycetota</taxon>
        <taxon>Coriobacteriia</taxon>
        <taxon>Eggerthellales</taxon>
        <taxon>Eggerthellaceae</taxon>
        <taxon>Raoultibacter</taxon>
    </lineage>
</organism>
<dbReference type="InterPro" id="IPR028098">
    <property type="entry name" value="Glyco_trans_4-like_N"/>
</dbReference>
<sequence length="378" mass="41770">MIRVLHVIGAMDRGGAETMIMNLYRAIDRSLIQFDFVVHEERACDYDAEIEALGGRIFRVPRFKGTNARAYRKAFRAFFAEHGEHPIVHGHIGSSAALYLSEARRADRFAIAHSHAQKYPVSLSEIAFRALSYPTRYVADYFMACSQEAGRDRFGRFVTEGPNFSILKNGIDLDLYRCDDAMHKACKKAYGYDEEIPLVGHVGRLDPVKNHRFLLQVFSGVRKELPRARLACVGRGSLAEEIEREACELGIADAVDFFGVREDVPGLLKAFDAFVFPSFKEGLAIAVIEAQATGLPVVASTGVPQAAMLVDSAKRMPLDAGADAWALEVVALLREANARHDHVAEVGERGFGIGESARWLERFYRSVVESGGGCGAIR</sequence>
<dbReference type="InterPro" id="IPR050194">
    <property type="entry name" value="Glycosyltransferase_grp1"/>
</dbReference>
<evidence type="ECO:0000313" key="4">
    <source>
        <dbReference type="EMBL" id="BDE96002.1"/>
    </source>
</evidence>
<dbReference type="PANTHER" id="PTHR45947">
    <property type="entry name" value="SULFOQUINOVOSYL TRANSFERASE SQD2"/>
    <property type="match status" value="1"/>
</dbReference>
<protein>
    <submittedName>
        <fullName evidence="4">Glycosyltransferase EpsF</fullName>
    </submittedName>
</protein>
<proteinExistence type="predicted"/>
<accession>A0ABN6MDD3</accession>
<dbReference type="Pfam" id="PF13692">
    <property type="entry name" value="Glyco_trans_1_4"/>
    <property type="match status" value="1"/>
</dbReference>
<evidence type="ECO:0000256" key="1">
    <source>
        <dbReference type="ARBA" id="ARBA00022676"/>
    </source>
</evidence>
<keyword evidence="1" id="KW-0328">Glycosyltransferase</keyword>
<evidence type="ECO:0000259" key="3">
    <source>
        <dbReference type="Pfam" id="PF13439"/>
    </source>
</evidence>
<dbReference type="RefSeq" id="WP_102378456.1">
    <property type="nucleotide sequence ID" value="NZ_AP025564.1"/>
</dbReference>
<dbReference type="SUPFAM" id="SSF53756">
    <property type="entry name" value="UDP-Glycosyltransferase/glycogen phosphorylase"/>
    <property type="match status" value="1"/>
</dbReference>
<dbReference type="Proteomes" id="UP001320544">
    <property type="component" value="Chromosome"/>
</dbReference>
<gene>
    <name evidence="4" type="primary">epsF</name>
    <name evidence="4" type="ORF">CE91St30_13350</name>
</gene>